<dbReference type="AlphaFoldDB" id="A0A9C7Q2P4"/>
<evidence type="ECO:0000313" key="3">
    <source>
        <dbReference type="Proteomes" id="UP001061958"/>
    </source>
</evidence>
<reference evidence="2" key="2">
    <citation type="submission" date="2022-01" db="EMBL/GenBank/DDBJ databases">
        <authorList>
            <person name="Hirooka S."/>
            <person name="Miyagishima S.Y."/>
        </authorList>
    </citation>
    <scope>NUCLEOTIDE SEQUENCE</scope>
    <source>
        <strain evidence="2">NBRC 102759</strain>
    </source>
</reference>
<protein>
    <submittedName>
        <fullName evidence="2">Uncharacterized protein</fullName>
    </submittedName>
</protein>
<evidence type="ECO:0000256" key="1">
    <source>
        <dbReference type="SAM" id="MobiDB-lite"/>
    </source>
</evidence>
<reference evidence="2" key="1">
    <citation type="journal article" date="2022" name="Proc. Natl. Acad. Sci. U.S.A.">
        <title>Life cycle and functional genomics of the unicellular red alga Galdieria for elucidating algal and plant evolution and industrial use.</title>
        <authorList>
            <person name="Hirooka S."/>
            <person name="Itabashi T."/>
            <person name="Ichinose T.M."/>
            <person name="Onuma R."/>
            <person name="Fujiwara T."/>
            <person name="Yamashita S."/>
            <person name="Jong L.W."/>
            <person name="Tomita R."/>
            <person name="Iwane A.H."/>
            <person name="Miyagishima S.Y."/>
        </authorList>
    </citation>
    <scope>NUCLEOTIDE SEQUENCE</scope>
    <source>
        <strain evidence="2">NBRC 102759</strain>
    </source>
</reference>
<proteinExistence type="predicted"/>
<evidence type="ECO:0000313" key="2">
    <source>
        <dbReference type="EMBL" id="GJQ14447.1"/>
    </source>
</evidence>
<dbReference type="Proteomes" id="UP001061958">
    <property type="component" value="Unassembled WGS sequence"/>
</dbReference>
<gene>
    <name evidence="2" type="ORF">GpartN1_g6238.t1</name>
</gene>
<dbReference type="EMBL" id="BQMJ01000055">
    <property type="protein sequence ID" value="GJQ14447.1"/>
    <property type="molecule type" value="Genomic_DNA"/>
</dbReference>
<dbReference type="PANTHER" id="PTHR33828">
    <property type="entry name" value="OS05G0596200 PROTEIN"/>
    <property type="match status" value="1"/>
</dbReference>
<dbReference type="PANTHER" id="PTHR33828:SF2">
    <property type="entry name" value="NUCLEOLIN"/>
    <property type="match status" value="1"/>
</dbReference>
<keyword evidence="3" id="KW-1185">Reference proteome</keyword>
<organism evidence="2 3">
    <name type="scientific">Galdieria partita</name>
    <dbReference type="NCBI Taxonomy" id="83374"/>
    <lineage>
        <taxon>Eukaryota</taxon>
        <taxon>Rhodophyta</taxon>
        <taxon>Bangiophyceae</taxon>
        <taxon>Galdieriales</taxon>
        <taxon>Galdieriaceae</taxon>
        <taxon>Galdieria</taxon>
    </lineage>
</organism>
<feature type="region of interest" description="Disordered" evidence="1">
    <location>
        <begin position="28"/>
        <end position="75"/>
    </location>
</feature>
<sequence length="151" mass="17674">MEAQVHTKEEPLLKDEIDDVPLSELWKRMHKSEPKITNGKKEHKKKEARKDAPTKTKGTLAKVCGNPTASQKRNKVAVKYDEKFANKRFSNLGQRRETPPKGDPLRLFYESMYEEKKRKKEEATLAETWLLIHGLLEEDQAKSVFEKQRQR</sequence>
<name>A0A9C7Q2P4_9RHOD</name>
<dbReference type="OrthoDB" id="5830at2759"/>
<accession>A0A9C7Q2P4</accession>
<comment type="caution">
    <text evidence="2">The sequence shown here is derived from an EMBL/GenBank/DDBJ whole genome shotgun (WGS) entry which is preliminary data.</text>
</comment>